<evidence type="ECO:0008006" key="10">
    <source>
        <dbReference type="Google" id="ProtNLM"/>
    </source>
</evidence>
<proteinExistence type="predicted"/>
<keyword evidence="3" id="KW-1003">Cell membrane</keyword>
<feature type="transmembrane region" description="Helical" evidence="7">
    <location>
        <begin position="411"/>
        <end position="428"/>
    </location>
</feature>
<dbReference type="PATRIC" id="fig|445710.3.peg.2661"/>
<feature type="transmembrane region" description="Helical" evidence="7">
    <location>
        <begin position="486"/>
        <end position="503"/>
    </location>
</feature>
<organism evidence="8 9">
    <name type="scientific">Dyella thiooxydans</name>
    <dbReference type="NCBI Taxonomy" id="445710"/>
    <lineage>
        <taxon>Bacteria</taxon>
        <taxon>Pseudomonadati</taxon>
        <taxon>Pseudomonadota</taxon>
        <taxon>Gammaproteobacteria</taxon>
        <taxon>Lysobacterales</taxon>
        <taxon>Rhodanobacteraceae</taxon>
        <taxon>Dyella</taxon>
    </lineage>
</organism>
<sequence length="702" mass="75338">MAAVPAALPIAERPWLRELLAGEAHAWLFVGKSVLAIYLGAWLAMWLQLEQPSTTMITVAIVMHPHSGMVLAKSFYRTIGTLVGSLVGLVLMSAFPQQRELFLLSLSLWVALCAGGALRYRNFMAYGFVLAGYTAAIVALPAIANPYGVFDSAVMRVSEVLLGIGVSALVSELVLPERLRPILRREARAHFAKFVAFLRNSTAGRIPRQAMQDAQLASVRAAVQLEDLRSSVIFEDPEVRLRSRRMRLLNQRYMAAATSFQSLHHLINRLQRGGREAAAAALIALYRPLAAALTPPPGHAGDDDLHALPPQLDACARALPGRAAALRQELNGAACREFDTGAALLARLVDELAIFVTTEHALRTGIPVKGGVEKVHFSRSSDLASVGVAVLRTFLTMATLSVFWLASGWTFGANAMLLAAIFSGLMAASPNPIGSVLHTLVGYAAGMLGAAITVFVLMPGGDGFIMLIASTLPLLLIGPYLSTRDTLPGVGAGYTLGFVYILALKNPMVYAPEHFFNDAIAQLAGLGLSGAAFMLLPGLAGTGWQRRRQLHRLRTLVWLAATEPLDGLLWRFESRSRDLLLQAVANTRPRSTESRTLLAWSLAVQETGRALIELRQDVAAGELPVTARDACQVAVQAVGALYREPGLPAWEAADGAVDTAIALAPGRARNHLHQLRSALRDDESPLLAAVHAMPAQEPAHAS</sequence>
<keyword evidence="9" id="KW-1185">Reference proteome</keyword>
<dbReference type="PANTHER" id="PTHR30509:SF9">
    <property type="entry name" value="MULTIDRUG RESISTANCE PROTEIN MDTO"/>
    <property type="match status" value="1"/>
</dbReference>
<keyword evidence="2" id="KW-0813">Transport</keyword>
<dbReference type="RefSeq" id="WP_063673204.1">
    <property type="nucleotide sequence ID" value="NZ_CP014841.1"/>
</dbReference>
<evidence type="ECO:0000256" key="4">
    <source>
        <dbReference type="ARBA" id="ARBA00022692"/>
    </source>
</evidence>
<dbReference type="Proteomes" id="UP000077255">
    <property type="component" value="Chromosome"/>
</dbReference>
<feature type="transmembrane region" description="Helical" evidence="7">
    <location>
        <begin position="101"/>
        <end position="118"/>
    </location>
</feature>
<evidence type="ECO:0000256" key="6">
    <source>
        <dbReference type="ARBA" id="ARBA00023136"/>
    </source>
</evidence>
<feature type="transmembrane region" description="Helical" evidence="7">
    <location>
        <begin position="125"/>
        <end position="147"/>
    </location>
</feature>
<keyword evidence="5 7" id="KW-1133">Transmembrane helix</keyword>
<dbReference type="GO" id="GO:0022857">
    <property type="term" value="F:transmembrane transporter activity"/>
    <property type="evidence" value="ECO:0007669"/>
    <property type="project" value="InterPro"/>
</dbReference>
<dbReference type="OrthoDB" id="9807111at2"/>
<dbReference type="AlphaFoldDB" id="A0A160N2J6"/>
<dbReference type="PANTHER" id="PTHR30509">
    <property type="entry name" value="P-HYDROXYBENZOIC ACID EFFLUX PUMP SUBUNIT-RELATED"/>
    <property type="match status" value="1"/>
</dbReference>
<dbReference type="GO" id="GO:0005886">
    <property type="term" value="C:plasma membrane"/>
    <property type="evidence" value="ECO:0007669"/>
    <property type="project" value="UniProtKB-SubCell"/>
</dbReference>
<feature type="transmembrane region" description="Helical" evidence="7">
    <location>
        <begin position="75"/>
        <end position="95"/>
    </location>
</feature>
<keyword evidence="4 7" id="KW-0812">Transmembrane</keyword>
<feature type="transmembrane region" description="Helical" evidence="7">
    <location>
        <begin position="464"/>
        <end position="481"/>
    </location>
</feature>
<feature type="transmembrane region" description="Helical" evidence="7">
    <location>
        <begin position="383"/>
        <end position="405"/>
    </location>
</feature>
<evidence type="ECO:0000313" key="8">
    <source>
        <dbReference type="EMBL" id="AND70123.1"/>
    </source>
</evidence>
<feature type="transmembrane region" description="Helical" evidence="7">
    <location>
        <begin position="153"/>
        <end position="175"/>
    </location>
</feature>
<evidence type="ECO:0000256" key="3">
    <source>
        <dbReference type="ARBA" id="ARBA00022475"/>
    </source>
</evidence>
<evidence type="ECO:0000256" key="7">
    <source>
        <dbReference type="SAM" id="Phobius"/>
    </source>
</evidence>
<name>A0A160N2J6_9GAMM</name>
<dbReference type="InterPro" id="IPR006726">
    <property type="entry name" value="PHBA_efflux_AaeB/fusaric-R"/>
</dbReference>
<feature type="transmembrane region" description="Helical" evidence="7">
    <location>
        <begin position="523"/>
        <end position="544"/>
    </location>
</feature>
<feature type="transmembrane region" description="Helical" evidence="7">
    <location>
        <begin position="24"/>
        <end position="47"/>
    </location>
</feature>
<evidence type="ECO:0000256" key="5">
    <source>
        <dbReference type="ARBA" id="ARBA00022989"/>
    </source>
</evidence>
<accession>A0A160N2J6</accession>
<protein>
    <recommendedName>
        <fullName evidence="10">Fusaric acid resistance protein</fullName>
    </recommendedName>
</protein>
<evidence type="ECO:0000256" key="2">
    <source>
        <dbReference type="ARBA" id="ARBA00022448"/>
    </source>
</evidence>
<evidence type="ECO:0000313" key="9">
    <source>
        <dbReference type="Proteomes" id="UP000077255"/>
    </source>
</evidence>
<reference evidence="8 9" key="1">
    <citation type="submission" date="2016-02" db="EMBL/GenBank/DDBJ databases">
        <title>Complete genome sequencing and analysis of ATSB10, Dyella thiooxydans isolated from rhizosphere soil of sunflower (Helianthus annuus L.).</title>
        <authorList>
            <person name="Lee Y."/>
            <person name="Hwangbo K."/>
            <person name="Chung H."/>
            <person name="Yoo J."/>
            <person name="Kim K.Y."/>
            <person name="Sa T.M."/>
            <person name="Um Y."/>
            <person name="Madhaiyan M."/>
        </authorList>
    </citation>
    <scope>NUCLEOTIDE SEQUENCE [LARGE SCALE GENOMIC DNA]</scope>
    <source>
        <strain evidence="8 9">ATSB10</strain>
    </source>
</reference>
<dbReference type="KEGG" id="dtx:ATSB10_26690"/>
<dbReference type="Pfam" id="PF04632">
    <property type="entry name" value="FUSC"/>
    <property type="match status" value="1"/>
</dbReference>
<feature type="transmembrane region" description="Helical" evidence="7">
    <location>
        <begin position="440"/>
        <end position="458"/>
    </location>
</feature>
<comment type="subcellular location">
    <subcellularLocation>
        <location evidence="1">Cell membrane</location>
        <topology evidence="1">Multi-pass membrane protein</topology>
    </subcellularLocation>
</comment>
<keyword evidence="6 7" id="KW-0472">Membrane</keyword>
<gene>
    <name evidence="8" type="ORF">ATSB10_26690</name>
</gene>
<dbReference type="STRING" id="445710.ATSB10_26690"/>
<dbReference type="EMBL" id="CP014841">
    <property type="protein sequence ID" value="AND70123.1"/>
    <property type="molecule type" value="Genomic_DNA"/>
</dbReference>
<evidence type="ECO:0000256" key="1">
    <source>
        <dbReference type="ARBA" id="ARBA00004651"/>
    </source>
</evidence>